<evidence type="ECO:0000256" key="1">
    <source>
        <dbReference type="SAM" id="Phobius"/>
    </source>
</evidence>
<keyword evidence="1" id="KW-0812">Transmembrane</keyword>
<name>A0A1I3UP58_9BACL</name>
<evidence type="ECO:0000259" key="2">
    <source>
        <dbReference type="PROSITE" id="PS51272"/>
    </source>
</evidence>
<evidence type="ECO:0000313" key="3">
    <source>
        <dbReference type="EMBL" id="SFJ83756.1"/>
    </source>
</evidence>
<evidence type="ECO:0000313" key="4">
    <source>
        <dbReference type="Proteomes" id="UP000198915"/>
    </source>
</evidence>
<gene>
    <name evidence="3" type="ORF">SAMN05518846_10620</name>
</gene>
<dbReference type="PROSITE" id="PS51272">
    <property type="entry name" value="SLH"/>
    <property type="match status" value="2"/>
</dbReference>
<keyword evidence="1" id="KW-1133">Transmembrane helix</keyword>
<feature type="transmembrane region" description="Helical" evidence="1">
    <location>
        <begin position="35"/>
        <end position="55"/>
    </location>
</feature>
<feature type="domain" description="SLH" evidence="2">
    <location>
        <begin position="55"/>
        <end position="118"/>
    </location>
</feature>
<dbReference type="Pfam" id="PF00395">
    <property type="entry name" value="SLH"/>
    <property type="match status" value="2"/>
</dbReference>
<dbReference type="RefSeq" id="WP_307723941.1">
    <property type="nucleotide sequence ID" value="NZ_BJOE01000029.1"/>
</dbReference>
<reference evidence="4" key="1">
    <citation type="submission" date="2016-10" db="EMBL/GenBank/DDBJ databases">
        <authorList>
            <person name="Varghese N."/>
            <person name="Submissions S."/>
        </authorList>
    </citation>
    <scope>NUCLEOTIDE SEQUENCE [LARGE SCALE GENOMIC DNA]</scope>
    <source>
        <strain evidence="4">OK042</strain>
    </source>
</reference>
<protein>
    <submittedName>
        <fullName evidence="3">S-layer homology domain-containing protein</fullName>
    </submittedName>
</protein>
<keyword evidence="1" id="KW-0472">Membrane</keyword>
<accession>A0A1I3UP58</accession>
<dbReference type="AlphaFoldDB" id="A0A1I3UP58"/>
<dbReference type="InterPro" id="IPR001119">
    <property type="entry name" value="SLH_dom"/>
</dbReference>
<sequence length="1073" mass="117573">MQDSGFKKKDRLTTNIPQEQFVYTRGGEHKVMKKVVNSVLASALALTVAPMAFAAEDTTTAPKMDAAMEKTVKRLEALGLVAGYGNGDFGVDKTITRAEFATLIVRARGLEQGAKLAQFNTTYTDVKSTDWFAGFVNVASGEEIVKGFPDKSFKPQNQVTYAEAVTMIVRALGYEPSVKGVWPNSMISKASELNIAKGINNPNNAAVRGDIFKMLDNALRVDLMEQVEYGTDIRFNVTDETLLTKYLDVTVRDMEWAHDSDNDSDDLPVVSNVPAIGLGKIKSNEVTLAGKDAGLGNTTYKVADGINPNEFAGQHVQVWIKDDKENVIVWMEGSEDEEVVMDRTDVFQLNGKTISNGDGLKGKSDLEDLKLSLDSSGKSYRFSEDAEVTYNFQRLDAIDGLKDIIKVAQDYTVSVKLVLNENNEIVYIHAIDDQSFDQSNKGVKYGSEVIEKIDADKKKIDNLDGRKFSDLDDLDEGTDFLVFLNGQPAKLADLKPMDVYSVYYADGDDEKLLVFATRTVVEGNVDKVVTRSATDVRLTVGDKTYRARTGTSYSDNANKDVKEIDSKNWDLLGDLDGEDVKLYLDASGRIRHVETKDSVDDRKLKAIVTRAAVYSASDDEYAFVVMTEKGKKMSISLEKDDIENADGVDYGDEDLNEDDLLEILSPKNDDSLALLEVTLDTKGEVSKVKILNTDELQYADGQEWDDLADEDDDVVGDAEVTDDTAIFDMTGTLDTSAKRPELKDAGIAKFKDIADENDLKVYYLLDEDGEEVDAIFVVEGDGLSGDAQFGYVLNYSSKGGEDSIVVLVKDESGAVVQKEFKLDDEKENLLDDGIKRGDFIAFDTNSDDEVVVDDVVEVVDGAINSIDARVTLPESKWDKNNIDTIAVAQVDDVDGNTITTTGGKKLYTQSSTAFIDAWDDITGIDGVDEGDLLILIDTDDDGSRFDYVLVVGTEDYIDEEDITDTEIADFLSQLGDDVDPGTPGDDWDAVDSKVTGSMFSIGSVTAYQLVVDLKEEAEEAVLTVDGKEYTGTIDGNKVTFEFSAKSTAKTGKLVVTGSEEGQEDTADVTFEAK</sequence>
<dbReference type="EMBL" id="FORT01000006">
    <property type="protein sequence ID" value="SFJ83756.1"/>
    <property type="molecule type" value="Genomic_DNA"/>
</dbReference>
<feature type="domain" description="SLH" evidence="2">
    <location>
        <begin position="119"/>
        <end position="182"/>
    </location>
</feature>
<proteinExistence type="predicted"/>
<keyword evidence="4" id="KW-1185">Reference proteome</keyword>
<dbReference type="STRING" id="1884381.SAMN05518846_10620"/>
<organism evidence="3 4">
    <name type="scientific">Brevibacillus centrosporus</name>
    <dbReference type="NCBI Taxonomy" id="54910"/>
    <lineage>
        <taxon>Bacteria</taxon>
        <taxon>Bacillati</taxon>
        <taxon>Bacillota</taxon>
        <taxon>Bacilli</taxon>
        <taxon>Bacillales</taxon>
        <taxon>Paenibacillaceae</taxon>
        <taxon>Brevibacillus</taxon>
    </lineage>
</organism>
<dbReference type="Proteomes" id="UP000198915">
    <property type="component" value="Unassembled WGS sequence"/>
</dbReference>